<evidence type="ECO:0000313" key="2">
    <source>
        <dbReference type="Proteomes" id="UP000299102"/>
    </source>
</evidence>
<dbReference type="OrthoDB" id="7457311at2759"/>
<protein>
    <submittedName>
        <fullName evidence="1">General transcription factor II-I repeat domain-containing protein 2</fullName>
    </submittedName>
</protein>
<dbReference type="PANTHER" id="PTHR45913">
    <property type="entry name" value="EPM2A-INTERACTING PROTEIN 1"/>
    <property type="match status" value="1"/>
</dbReference>
<reference evidence="1 2" key="1">
    <citation type="journal article" date="2019" name="Commun. Biol.">
        <title>The bagworm genome reveals a unique fibroin gene that provides high tensile strength.</title>
        <authorList>
            <person name="Kono N."/>
            <person name="Nakamura H."/>
            <person name="Ohtoshi R."/>
            <person name="Tomita M."/>
            <person name="Numata K."/>
            <person name="Arakawa K."/>
        </authorList>
    </citation>
    <scope>NUCLEOTIDE SEQUENCE [LARGE SCALE GENOMIC DNA]</scope>
</reference>
<dbReference type="PANTHER" id="PTHR45913:SF5">
    <property type="entry name" value="GENERAL TRANSCRIPTION FACTOR II-I REPEAT DOMAIN-CONTAINING PROTEIN 2A-LIKE PROTEIN"/>
    <property type="match status" value="1"/>
</dbReference>
<evidence type="ECO:0000313" key="1">
    <source>
        <dbReference type="EMBL" id="GBP76776.1"/>
    </source>
</evidence>
<dbReference type="EMBL" id="BGZK01001303">
    <property type="protein sequence ID" value="GBP76776.1"/>
    <property type="molecule type" value="Genomic_DNA"/>
</dbReference>
<gene>
    <name evidence="1" type="primary">Gtf2ird2</name>
    <name evidence="1" type="ORF">EVAR_57301_1</name>
</gene>
<name>A0A4C1YKQ3_EUMVA</name>
<accession>A0A4C1YKQ3</accession>
<keyword evidence="2" id="KW-1185">Reference proteome</keyword>
<dbReference type="Proteomes" id="UP000299102">
    <property type="component" value="Unassembled WGS sequence"/>
</dbReference>
<proteinExistence type="predicted"/>
<organism evidence="1 2">
    <name type="scientific">Eumeta variegata</name>
    <name type="common">Bagworm moth</name>
    <name type="synonym">Eumeta japonica</name>
    <dbReference type="NCBI Taxonomy" id="151549"/>
    <lineage>
        <taxon>Eukaryota</taxon>
        <taxon>Metazoa</taxon>
        <taxon>Ecdysozoa</taxon>
        <taxon>Arthropoda</taxon>
        <taxon>Hexapoda</taxon>
        <taxon>Insecta</taxon>
        <taxon>Pterygota</taxon>
        <taxon>Neoptera</taxon>
        <taxon>Endopterygota</taxon>
        <taxon>Lepidoptera</taxon>
        <taxon>Glossata</taxon>
        <taxon>Ditrysia</taxon>
        <taxon>Tineoidea</taxon>
        <taxon>Psychidae</taxon>
        <taxon>Oiketicinae</taxon>
        <taxon>Eumeta</taxon>
    </lineage>
</organism>
<sequence>MRADFMQIKNKPLSELSVPKWICDLAFVVNLTGYFNDFNLKLQKQGHLVNDLYSHLKAFRNKIRLWEVQMLSGNRYHFTTLSAYKNIAYAQYAEELKSLSEQFSNTFSNFKNMEDCFNLFAIPTKSNVQNAPIHSQMELIKIEENSLLKSKLKMWSCAISIKNTSKKTIFRSLENSRED</sequence>
<dbReference type="AlphaFoldDB" id="A0A4C1YKQ3"/>
<dbReference type="STRING" id="151549.A0A4C1YKQ3"/>
<comment type="caution">
    <text evidence="1">The sequence shown here is derived from an EMBL/GenBank/DDBJ whole genome shotgun (WGS) entry which is preliminary data.</text>
</comment>